<evidence type="ECO:0000313" key="2">
    <source>
        <dbReference type="EMBL" id="ROK35831.1"/>
    </source>
</evidence>
<evidence type="ECO:0000313" key="3">
    <source>
        <dbReference type="Proteomes" id="UP000281406"/>
    </source>
</evidence>
<dbReference type="AlphaFoldDB" id="A0A3N0XZP5"/>
<comment type="caution">
    <text evidence="2">The sequence shown here is derived from an EMBL/GenBank/DDBJ whole genome shotgun (WGS) entry which is preliminary data.</text>
</comment>
<feature type="compositionally biased region" description="Polar residues" evidence="1">
    <location>
        <begin position="70"/>
        <end position="99"/>
    </location>
</feature>
<evidence type="ECO:0000256" key="1">
    <source>
        <dbReference type="SAM" id="MobiDB-lite"/>
    </source>
</evidence>
<feature type="region of interest" description="Disordered" evidence="1">
    <location>
        <begin position="44"/>
        <end position="99"/>
    </location>
</feature>
<accession>A0A3N0XZP5</accession>
<proteinExistence type="predicted"/>
<sequence length="99" mass="10620">MKMNDTVYKQTVRMSPLESQGGEAGIITAILDNCGDVALGTASGRDKRQNVVRDELGPAYVRPSRVPLSGTPSSSLSQKPILRSTSLKQSRSLKNCPSD</sequence>
<dbReference type="Proteomes" id="UP000281406">
    <property type="component" value="Unassembled WGS sequence"/>
</dbReference>
<name>A0A3N0XZP5_ANAGA</name>
<organism evidence="2 3">
    <name type="scientific">Anabarilius grahami</name>
    <name type="common">Kanglang fish</name>
    <name type="synonym">Barilius grahami</name>
    <dbReference type="NCBI Taxonomy" id="495550"/>
    <lineage>
        <taxon>Eukaryota</taxon>
        <taxon>Metazoa</taxon>
        <taxon>Chordata</taxon>
        <taxon>Craniata</taxon>
        <taxon>Vertebrata</taxon>
        <taxon>Euteleostomi</taxon>
        <taxon>Actinopterygii</taxon>
        <taxon>Neopterygii</taxon>
        <taxon>Teleostei</taxon>
        <taxon>Ostariophysi</taxon>
        <taxon>Cypriniformes</taxon>
        <taxon>Xenocyprididae</taxon>
        <taxon>Xenocypridinae</taxon>
        <taxon>Xenocypridinae incertae sedis</taxon>
        <taxon>Anabarilius</taxon>
    </lineage>
</organism>
<feature type="compositionally biased region" description="Basic and acidic residues" evidence="1">
    <location>
        <begin position="44"/>
        <end position="56"/>
    </location>
</feature>
<keyword evidence="3" id="KW-1185">Reference proteome</keyword>
<dbReference type="EMBL" id="RJVU01057109">
    <property type="protein sequence ID" value="ROK35831.1"/>
    <property type="molecule type" value="Genomic_DNA"/>
</dbReference>
<gene>
    <name evidence="2" type="ORF">DPX16_17574</name>
</gene>
<reference evidence="2 3" key="1">
    <citation type="submission" date="2018-10" db="EMBL/GenBank/DDBJ databases">
        <title>Genome assembly for a Yunnan-Guizhou Plateau 3E fish, Anabarilius grahami (Regan), and its evolutionary and genetic applications.</title>
        <authorList>
            <person name="Jiang W."/>
        </authorList>
    </citation>
    <scope>NUCLEOTIDE SEQUENCE [LARGE SCALE GENOMIC DNA]</scope>
    <source>
        <strain evidence="2">AG-KIZ</strain>
        <tissue evidence="2">Muscle</tissue>
    </source>
</reference>
<protein>
    <submittedName>
        <fullName evidence="2">Uncharacterized protein</fullName>
    </submittedName>
</protein>